<dbReference type="GO" id="GO:0015891">
    <property type="term" value="P:siderophore transport"/>
    <property type="evidence" value="ECO:0007669"/>
    <property type="project" value="InterPro"/>
</dbReference>
<accession>A0A2U1CNJ2</accession>
<dbReference type="STRING" id="1231391.GCA_000308195_02126"/>
<dbReference type="Pfam" id="PF07715">
    <property type="entry name" value="Plug"/>
    <property type="match status" value="1"/>
</dbReference>
<evidence type="ECO:0000256" key="2">
    <source>
        <dbReference type="ARBA" id="ARBA00009810"/>
    </source>
</evidence>
<dbReference type="InterPro" id="IPR036942">
    <property type="entry name" value="Beta-barrel_TonB_sf"/>
</dbReference>
<dbReference type="Gene3D" id="2.40.170.20">
    <property type="entry name" value="TonB-dependent receptor, beta-barrel domain"/>
    <property type="match status" value="1"/>
</dbReference>
<name>A0A2U1CNJ2_9BURK</name>
<dbReference type="GO" id="GO:0009279">
    <property type="term" value="C:cell outer membrane"/>
    <property type="evidence" value="ECO:0007669"/>
    <property type="project" value="UniProtKB-SubCell"/>
</dbReference>
<keyword evidence="7 10" id="KW-0472">Membrane</keyword>
<dbReference type="Gene3D" id="2.170.130.10">
    <property type="entry name" value="TonB-dependent receptor, plug domain"/>
    <property type="match status" value="1"/>
</dbReference>
<dbReference type="GO" id="GO:0015344">
    <property type="term" value="F:siderophore uptake transmembrane transporter activity"/>
    <property type="evidence" value="ECO:0007669"/>
    <property type="project" value="TreeGrafter"/>
</dbReference>
<dbReference type="InterPro" id="IPR000531">
    <property type="entry name" value="Beta-barrel_TonB"/>
</dbReference>
<evidence type="ECO:0000256" key="6">
    <source>
        <dbReference type="ARBA" id="ARBA00023077"/>
    </source>
</evidence>
<comment type="similarity">
    <text evidence="2 10 11">Belongs to the TonB-dependent receptor family.</text>
</comment>
<dbReference type="GO" id="GO:0038023">
    <property type="term" value="F:signaling receptor activity"/>
    <property type="evidence" value="ECO:0007669"/>
    <property type="project" value="InterPro"/>
</dbReference>
<evidence type="ECO:0000256" key="3">
    <source>
        <dbReference type="ARBA" id="ARBA00022448"/>
    </source>
</evidence>
<dbReference type="EMBL" id="QEKO01000002">
    <property type="protein sequence ID" value="PVY62586.1"/>
    <property type="molecule type" value="Genomic_DNA"/>
</dbReference>
<feature type="domain" description="TonB-dependent receptor-like beta-barrel" evidence="12">
    <location>
        <begin position="301"/>
        <end position="707"/>
    </location>
</feature>
<evidence type="ECO:0000256" key="8">
    <source>
        <dbReference type="ARBA" id="ARBA00023170"/>
    </source>
</evidence>
<evidence type="ECO:0000259" key="12">
    <source>
        <dbReference type="Pfam" id="PF00593"/>
    </source>
</evidence>
<keyword evidence="8 14" id="KW-0675">Receptor</keyword>
<evidence type="ECO:0000313" key="15">
    <source>
        <dbReference type="Proteomes" id="UP000246145"/>
    </source>
</evidence>
<dbReference type="InterPro" id="IPR037066">
    <property type="entry name" value="Plug_dom_sf"/>
</dbReference>
<comment type="subcellular location">
    <subcellularLocation>
        <location evidence="1 10">Cell outer membrane</location>
        <topology evidence="1 10">Multi-pass membrane protein</topology>
    </subcellularLocation>
</comment>
<dbReference type="AlphaFoldDB" id="A0A2U1CNJ2"/>
<dbReference type="NCBIfam" id="TIGR01783">
    <property type="entry name" value="TonB-siderophor"/>
    <property type="match status" value="1"/>
</dbReference>
<dbReference type="InterPro" id="IPR010105">
    <property type="entry name" value="TonB_sidphr_rcpt"/>
</dbReference>
<comment type="caution">
    <text evidence="14">The sequence shown here is derived from an EMBL/GenBank/DDBJ whole genome shotgun (WGS) entry which is preliminary data.</text>
</comment>
<keyword evidence="4 10" id="KW-1134">Transmembrane beta strand</keyword>
<evidence type="ECO:0000256" key="7">
    <source>
        <dbReference type="ARBA" id="ARBA00023136"/>
    </source>
</evidence>
<sequence length="736" mass="78629">MRPFFFGFTSNKSYFMPSRSVLRPTLLSPLAAGLLLAYGGGAFAQTATPSTVLPAVVVQGSQANDPLQPVYAGGQVAQGGGLGMLGAGNVMDTPFSTVNYTSELIEDIQARTLADIITNDASVRTTTSTGGFGEDFQIRGFSVGTGDVGMNGLYGLLSANRLPLEFIERVEVLKGPGTLMRGIPPNGSVGGSINVVTKRARDEPLTRLTTTYTSKANLGAHVDVSRRFGENNAWGVRFNGVLRGGEASIDDGKQNLGLGALALDYRGARLRWSLDAIYQDEEVDDFRSQIGFRPDITEIPAAPDGRIAFYPGTTLTQRDKTIASRLEYDITDHITGHFALGYRDNVVKQVFPISVDPLTLARQGVDADGNFGVMNSYYDSYSKTFSGDVGLQARFDTGGIGHTLSLAATRLSQETGNAYSPGTIAVPSNIYDPVPLPPNSPVRNSMERASETTLDSIAIADTLSFVQDRVLLTVGARKQTVEVDSYSTATGAKTGTYKADAISPVAGIVVKPLDNVSVYGNFTKGLTRGTVVSPMYANAGEVLSPYKSKQYEAGVKVDWGHITTTAAVFQLARPAAQADDANVYGYFGEQRNRGLELTAYGELQPGLRIMASAAFTQGKLTKTQGGINEGNTAPGVPRRTFNLGLDWDTPWVEGLSLNGRVSHTSSTYISAENTLSLPAVTTFDVGARYRTRVAGKTVVFRANIDNLTDKKYWLASGSFATNAAGRTFMLSATVDF</sequence>
<evidence type="ECO:0000256" key="10">
    <source>
        <dbReference type="PROSITE-ProRule" id="PRU01360"/>
    </source>
</evidence>
<keyword evidence="15" id="KW-1185">Reference proteome</keyword>
<dbReference type="InterPro" id="IPR012910">
    <property type="entry name" value="Plug_dom"/>
</dbReference>
<keyword evidence="6 11" id="KW-0798">TonB box</keyword>
<evidence type="ECO:0000256" key="9">
    <source>
        <dbReference type="ARBA" id="ARBA00023237"/>
    </source>
</evidence>
<dbReference type="CDD" id="cd01347">
    <property type="entry name" value="ligand_gated_channel"/>
    <property type="match status" value="1"/>
</dbReference>
<evidence type="ECO:0000256" key="5">
    <source>
        <dbReference type="ARBA" id="ARBA00022692"/>
    </source>
</evidence>
<keyword evidence="9 10" id="KW-0998">Cell outer membrane</keyword>
<proteinExistence type="inferred from homology"/>
<evidence type="ECO:0000256" key="11">
    <source>
        <dbReference type="RuleBase" id="RU003357"/>
    </source>
</evidence>
<keyword evidence="5 10" id="KW-0812">Transmembrane</keyword>
<dbReference type="SUPFAM" id="SSF56935">
    <property type="entry name" value="Porins"/>
    <property type="match status" value="1"/>
</dbReference>
<evidence type="ECO:0000256" key="4">
    <source>
        <dbReference type="ARBA" id="ARBA00022452"/>
    </source>
</evidence>
<evidence type="ECO:0000256" key="1">
    <source>
        <dbReference type="ARBA" id="ARBA00004571"/>
    </source>
</evidence>
<dbReference type="InterPro" id="IPR039426">
    <property type="entry name" value="TonB-dep_rcpt-like"/>
</dbReference>
<evidence type="ECO:0000259" key="13">
    <source>
        <dbReference type="Pfam" id="PF07715"/>
    </source>
</evidence>
<protein>
    <submittedName>
        <fullName evidence="14">Iron complex outermembrane receptor protein</fullName>
    </submittedName>
</protein>
<dbReference type="PROSITE" id="PS52016">
    <property type="entry name" value="TONB_DEPENDENT_REC_3"/>
    <property type="match status" value="1"/>
</dbReference>
<dbReference type="PANTHER" id="PTHR32552:SF82">
    <property type="entry name" value="FCUA PROTEIN"/>
    <property type="match status" value="1"/>
</dbReference>
<organism evidence="14 15">
    <name type="scientific">Pusillimonas noertemannii</name>
    <dbReference type="NCBI Taxonomy" id="305977"/>
    <lineage>
        <taxon>Bacteria</taxon>
        <taxon>Pseudomonadati</taxon>
        <taxon>Pseudomonadota</taxon>
        <taxon>Betaproteobacteria</taxon>
        <taxon>Burkholderiales</taxon>
        <taxon>Alcaligenaceae</taxon>
        <taxon>Pusillimonas</taxon>
    </lineage>
</organism>
<gene>
    <name evidence="14" type="ORF">C7440_2080</name>
</gene>
<dbReference type="Proteomes" id="UP000246145">
    <property type="component" value="Unassembled WGS sequence"/>
</dbReference>
<dbReference type="Pfam" id="PF00593">
    <property type="entry name" value="TonB_dep_Rec_b-barrel"/>
    <property type="match status" value="1"/>
</dbReference>
<evidence type="ECO:0000313" key="14">
    <source>
        <dbReference type="EMBL" id="PVY62586.1"/>
    </source>
</evidence>
<reference evidence="14 15" key="1">
    <citation type="submission" date="2018-04" db="EMBL/GenBank/DDBJ databases">
        <title>Genomic Encyclopedia of Type Strains, Phase IV (KMG-IV): sequencing the most valuable type-strain genomes for metagenomic binning, comparative biology and taxonomic classification.</title>
        <authorList>
            <person name="Goeker M."/>
        </authorList>
    </citation>
    <scope>NUCLEOTIDE SEQUENCE [LARGE SCALE GENOMIC DNA]</scope>
    <source>
        <strain evidence="14 15">DSM 10065</strain>
    </source>
</reference>
<feature type="domain" description="TonB-dependent receptor plug" evidence="13">
    <location>
        <begin position="90"/>
        <end position="182"/>
    </location>
</feature>
<keyword evidence="3 10" id="KW-0813">Transport</keyword>
<dbReference type="PANTHER" id="PTHR32552">
    <property type="entry name" value="FERRICHROME IRON RECEPTOR-RELATED"/>
    <property type="match status" value="1"/>
</dbReference>